<proteinExistence type="inferred from homology"/>
<dbReference type="GeneID" id="87888181"/>
<evidence type="ECO:0000256" key="6">
    <source>
        <dbReference type="PIRSR" id="PIRSR637944-1"/>
    </source>
</evidence>
<dbReference type="Pfam" id="PF08534">
    <property type="entry name" value="Redoxin"/>
    <property type="match status" value="1"/>
</dbReference>
<dbReference type="SUPFAM" id="SSF52833">
    <property type="entry name" value="Thioredoxin-like"/>
    <property type="match status" value="1"/>
</dbReference>
<gene>
    <name evidence="9" type="ORF">B0T15DRAFT_533196</name>
</gene>
<dbReference type="GO" id="GO:0005829">
    <property type="term" value="C:cytosol"/>
    <property type="evidence" value="ECO:0007669"/>
    <property type="project" value="TreeGrafter"/>
</dbReference>
<dbReference type="Gene3D" id="3.40.30.10">
    <property type="entry name" value="Glutaredoxin"/>
    <property type="match status" value="1"/>
</dbReference>
<dbReference type="GO" id="GO:0008379">
    <property type="term" value="F:thioredoxin peroxidase activity"/>
    <property type="evidence" value="ECO:0007669"/>
    <property type="project" value="InterPro"/>
</dbReference>
<dbReference type="PROSITE" id="PS51352">
    <property type="entry name" value="THIOREDOXIN_2"/>
    <property type="match status" value="1"/>
</dbReference>
<dbReference type="PANTHER" id="PTHR10430">
    <property type="entry name" value="PEROXIREDOXIN"/>
    <property type="match status" value="1"/>
</dbReference>
<evidence type="ECO:0000313" key="10">
    <source>
        <dbReference type="Proteomes" id="UP001273166"/>
    </source>
</evidence>
<reference evidence="9" key="1">
    <citation type="journal article" date="2023" name="Mol. Phylogenet. Evol.">
        <title>Genome-scale phylogeny and comparative genomics of the fungal order Sordariales.</title>
        <authorList>
            <person name="Hensen N."/>
            <person name="Bonometti L."/>
            <person name="Westerberg I."/>
            <person name="Brannstrom I.O."/>
            <person name="Guillou S."/>
            <person name="Cros-Aarteil S."/>
            <person name="Calhoun S."/>
            <person name="Haridas S."/>
            <person name="Kuo A."/>
            <person name="Mondo S."/>
            <person name="Pangilinan J."/>
            <person name="Riley R."/>
            <person name="LaButti K."/>
            <person name="Andreopoulos B."/>
            <person name="Lipzen A."/>
            <person name="Chen C."/>
            <person name="Yan M."/>
            <person name="Daum C."/>
            <person name="Ng V."/>
            <person name="Clum A."/>
            <person name="Steindorff A."/>
            <person name="Ohm R.A."/>
            <person name="Martin F."/>
            <person name="Silar P."/>
            <person name="Natvig D.O."/>
            <person name="Lalanne C."/>
            <person name="Gautier V."/>
            <person name="Ament-Velasquez S.L."/>
            <person name="Kruys A."/>
            <person name="Hutchinson M.I."/>
            <person name="Powell A.J."/>
            <person name="Barry K."/>
            <person name="Miller A.N."/>
            <person name="Grigoriev I.V."/>
            <person name="Debuchy R."/>
            <person name="Gladieux P."/>
            <person name="Hiltunen Thoren M."/>
            <person name="Johannesson H."/>
        </authorList>
    </citation>
    <scope>NUCLEOTIDE SEQUENCE</scope>
    <source>
        <strain evidence="9">CBS 333.67</strain>
    </source>
</reference>
<accession>A0AAJ0M1N9</accession>
<name>A0AAJ0M1N9_9PEZI</name>
<reference evidence="9" key="2">
    <citation type="submission" date="2023-06" db="EMBL/GenBank/DDBJ databases">
        <authorList>
            <consortium name="Lawrence Berkeley National Laboratory"/>
            <person name="Mondo S.J."/>
            <person name="Hensen N."/>
            <person name="Bonometti L."/>
            <person name="Westerberg I."/>
            <person name="Brannstrom I.O."/>
            <person name="Guillou S."/>
            <person name="Cros-Aarteil S."/>
            <person name="Calhoun S."/>
            <person name="Haridas S."/>
            <person name="Kuo A."/>
            <person name="Pangilinan J."/>
            <person name="Riley R."/>
            <person name="Labutti K."/>
            <person name="Andreopoulos B."/>
            <person name="Lipzen A."/>
            <person name="Chen C."/>
            <person name="Yanf M."/>
            <person name="Daum C."/>
            <person name="Ng V."/>
            <person name="Clum A."/>
            <person name="Steindorff A."/>
            <person name="Ohm R."/>
            <person name="Martin F."/>
            <person name="Silar P."/>
            <person name="Natvig D."/>
            <person name="Lalanne C."/>
            <person name="Gautier V."/>
            <person name="Ament-Velasquez S.L."/>
            <person name="Kruys A."/>
            <person name="Hutchinson M.I."/>
            <person name="Powell A.J."/>
            <person name="Barry K."/>
            <person name="Miller A.N."/>
            <person name="Grigoriev I.V."/>
            <person name="Debuchy R."/>
            <person name="Gladieux P."/>
            <person name="Thoren M.H."/>
            <person name="Johannesson H."/>
        </authorList>
    </citation>
    <scope>NUCLEOTIDE SEQUENCE</scope>
    <source>
        <strain evidence="9">CBS 333.67</strain>
    </source>
</reference>
<dbReference type="GO" id="GO:0045454">
    <property type="term" value="P:cell redox homeostasis"/>
    <property type="evidence" value="ECO:0007669"/>
    <property type="project" value="TreeGrafter"/>
</dbReference>
<dbReference type="FunFam" id="3.40.30.10:FF:000159">
    <property type="entry name" value="Peroxiredoxin"/>
    <property type="match status" value="1"/>
</dbReference>
<dbReference type="CDD" id="cd03013">
    <property type="entry name" value="PRX5_like"/>
    <property type="match status" value="1"/>
</dbReference>
<comment type="caution">
    <text evidence="9">The sequence shown here is derived from an EMBL/GenBank/DDBJ whole genome shotgun (WGS) entry which is preliminary data.</text>
</comment>
<dbReference type="GO" id="GO:0034599">
    <property type="term" value="P:cellular response to oxidative stress"/>
    <property type="evidence" value="ECO:0007669"/>
    <property type="project" value="InterPro"/>
</dbReference>
<protein>
    <submittedName>
        <fullName evidence="9">Redoxin-domain-containing protein</fullName>
    </submittedName>
</protein>
<comment type="similarity">
    <text evidence="1 7">Belongs to the peroxiredoxin family. Prx5 subfamily.</text>
</comment>
<dbReference type="GO" id="GO:0005739">
    <property type="term" value="C:mitochondrion"/>
    <property type="evidence" value="ECO:0007669"/>
    <property type="project" value="TreeGrafter"/>
</dbReference>
<evidence type="ECO:0000256" key="7">
    <source>
        <dbReference type="RuleBase" id="RU366011"/>
    </source>
</evidence>
<feature type="domain" description="Thioredoxin" evidence="8">
    <location>
        <begin position="42"/>
        <end position="200"/>
    </location>
</feature>
<dbReference type="Proteomes" id="UP001273166">
    <property type="component" value="Unassembled WGS sequence"/>
</dbReference>
<dbReference type="GO" id="GO:0005777">
    <property type="term" value="C:peroxisome"/>
    <property type="evidence" value="ECO:0007669"/>
    <property type="project" value="TreeGrafter"/>
</dbReference>
<evidence type="ECO:0000313" key="9">
    <source>
        <dbReference type="EMBL" id="KAK3305719.1"/>
    </source>
</evidence>
<comment type="function">
    <text evidence="7">Thiol-specific peroxidase that catalyzes the reduction of hydrogen peroxide and organic hydroperoxides to water and alcohols, respectively. Plays a role in cell protection against oxidative stress by detoxifying peroxides.</text>
</comment>
<keyword evidence="4 7" id="KW-0560">Oxidoreductase</keyword>
<keyword evidence="2 7" id="KW-0575">Peroxidase</keyword>
<dbReference type="EMBL" id="JAUDZG010000004">
    <property type="protein sequence ID" value="KAK3305719.1"/>
    <property type="molecule type" value="Genomic_DNA"/>
</dbReference>
<evidence type="ECO:0000256" key="1">
    <source>
        <dbReference type="ARBA" id="ARBA00010505"/>
    </source>
</evidence>
<evidence type="ECO:0000256" key="5">
    <source>
        <dbReference type="ARBA" id="ARBA00023284"/>
    </source>
</evidence>
<organism evidence="9 10">
    <name type="scientific">Chaetomium strumarium</name>
    <dbReference type="NCBI Taxonomy" id="1170767"/>
    <lineage>
        <taxon>Eukaryota</taxon>
        <taxon>Fungi</taxon>
        <taxon>Dikarya</taxon>
        <taxon>Ascomycota</taxon>
        <taxon>Pezizomycotina</taxon>
        <taxon>Sordariomycetes</taxon>
        <taxon>Sordariomycetidae</taxon>
        <taxon>Sordariales</taxon>
        <taxon>Chaetomiaceae</taxon>
        <taxon>Chaetomium</taxon>
    </lineage>
</organism>
<dbReference type="InterPro" id="IPR013740">
    <property type="entry name" value="Redoxin"/>
</dbReference>
<feature type="active site" description="Cysteine sulfenic acid (-SOH) intermediate" evidence="6">
    <location>
        <position position="88"/>
    </location>
</feature>
<dbReference type="InterPro" id="IPR013766">
    <property type="entry name" value="Thioredoxin_domain"/>
</dbReference>
<dbReference type="AlphaFoldDB" id="A0AAJ0M1N9"/>
<dbReference type="GO" id="GO:0042744">
    <property type="term" value="P:hydrogen peroxide catabolic process"/>
    <property type="evidence" value="ECO:0007669"/>
    <property type="project" value="TreeGrafter"/>
</dbReference>
<evidence type="ECO:0000259" key="8">
    <source>
        <dbReference type="PROSITE" id="PS51352"/>
    </source>
</evidence>
<evidence type="ECO:0000256" key="2">
    <source>
        <dbReference type="ARBA" id="ARBA00022559"/>
    </source>
</evidence>
<evidence type="ECO:0000256" key="4">
    <source>
        <dbReference type="ARBA" id="ARBA00023002"/>
    </source>
</evidence>
<sequence length="200" mass="21452">MFRQSLIRPLTSTATAAATRRFVPVAAPRSKKLFHTTPRVLVNVGDPLPDTDALMENTPGQRVNLAEEAKKVNNMLLIGVPAAFSPACSARHVPGYIQHPKTKEFELVAVVSVNDVFAMKAWGETLDPAGTQGIRFLADPTGKFTKMLDMSFDGSAIFGGDRSKRYAIIVEQGKVKSVAVEPDNTGTDVSLAEKVLAAAA</sequence>
<evidence type="ECO:0000256" key="3">
    <source>
        <dbReference type="ARBA" id="ARBA00022862"/>
    </source>
</evidence>
<keyword evidence="3 7" id="KW-0049">Antioxidant</keyword>
<dbReference type="PANTHER" id="PTHR10430:SF39">
    <property type="entry name" value="PEROXISOMAL MEMBRANE ASSOCIATED PROTEIN 20"/>
    <property type="match status" value="1"/>
</dbReference>
<dbReference type="RefSeq" id="XP_062721499.1">
    <property type="nucleotide sequence ID" value="XM_062869352.1"/>
</dbReference>
<keyword evidence="10" id="KW-1185">Reference proteome</keyword>
<dbReference type="InterPro" id="IPR036249">
    <property type="entry name" value="Thioredoxin-like_sf"/>
</dbReference>
<keyword evidence="5 7" id="KW-0676">Redox-active center</keyword>
<dbReference type="InterPro" id="IPR037944">
    <property type="entry name" value="PRX5-like"/>
</dbReference>